<dbReference type="OrthoDB" id="2665372at2759"/>
<dbReference type="EMBL" id="ML769409">
    <property type="protein sequence ID" value="KAE9405471.1"/>
    <property type="molecule type" value="Genomic_DNA"/>
</dbReference>
<keyword evidence="2" id="KW-1185">Reference proteome</keyword>
<name>A0A6A4I4R8_9AGAR</name>
<dbReference type="AlphaFoldDB" id="A0A6A4I4R8"/>
<organism evidence="1 2">
    <name type="scientific">Gymnopus androsaceus JB14</name>
    <dbReference type="NCBI Taxonomy" id="1447944"/>
    <lineage>
        <taxon>Eukaryota</taxon>
        <taxon>Fungi</taxon>
        <taxon>Dikarya</taxon>
        <taxon>Basidiomycota</taxon>
        <taxon>Agaricomycotina</taxon>
        <taxon>Agaricomycetes</taxon>
        <taxon>Agaricomycetidae</taxon>
        <taxon>Agaricales</taxon>
        <taxon>Marasmiineae</taxon>
        <taxon>Omphalotaceae</taxon>
        <taxon>Gymnopus</taxon>
    </lineage>
</organism>
<feature type="non-terminal residue" evidence="1">
    <location>
        <position position="1"/>
    </location>
</feature>
<proteinExistence type="predicted"/>
<reference evidence="1" key="1">
    <citation type="journal article" date="2019" name="Environ. Microbiol.">
        <title>Fungal ecological strategies reflected in gene transcription - a case study of two litter decomposers.</title>
        <authorList>
            <person name="Barbi F."/>
            <person name="Kohler A."/>
            <person name="Barry K."/>
            <person name="Baskaran P."/>
            <person name="Daum C."/>
            <person name="Fauchery L."/>
            <person name="Ihrmark K."/>
            <person name="Kuo A."/>
            <person name="LaButti K."/>
            <person name="Lipzen A."/>
            <person name="Morin E."/>
            <person name="Grigoriev I.V."/>
            <person name="Henrissat B."/>
            <person name="Lindahl B."/>
            <person name="Martin F."/>
        </authorList>
    </citation>
    <scope>NUCLEOTIDE SEQUENCE</scope>
    <source>
        <strain evidence="1">JB14</strain>
    </source>
</reference>
<accession>A0A6A4I4R8</accession>
<sequence length="73" mass="8322">LFCCCPKIGIQPFTKTICNLTDEPFKPHMSTLLSTAFDIYCTILKDVYCYVQAALGCNEKDWQMLNSCPPCQY</sequence>
<protein>
    <submittedName>
        <fullName evidence="1">Uncharacterized protein</fullName>
    </submittedName>
</protein>
<gene>
    <name evidence="1" type="ORF">BT96DRAFT_812302</name>
</gene>
<dbReference type="Proteomes" id="UP000799118">
    <property type="component" value="Unassembled WGS sequence"/>
</dbReference>
<evidence type="ECO:0000313" key="2">
    <source>
        <dbReference type="Proteomes" id="UP000799118"/>
    </source>
</evidence>
<evidence type="ECO:0000313" key="1">
    <source>
        <dbReference type="EMBL" id="KAE9405471.1"/>
    </source>
</evidence>